<evidence type="ECO:0000256" key="2">
    <source>
        <dbReference type="ARBA" id="ARBA00013133"/>
    </source>
</evidence>
<comment type="similarity">
    <text evidence="1 7">Belongs to the cysteine dioxygenase family.</text>
</comment>
<dbReference type="InterPro" id="IPR010300">
    <property type="entry name" value="CDO_1"/>
</dbReference>
<accession>A0ABR4E3G3</accession>
<reference evidence="8 9" key="1">
    <citation type="submission" date="2024-03" db="EMBL/GenBank/DDBJ databases">
        <title>A high-quality draft genome sequence of Diaporthe vaccinii, a causative agent of upright dieback and viscid rot disease in cranberry plants.</title>
        <authorList>
            <person name="Sarrasin M."/>
            <person name="Lang B.F."/>
            <person name="Burger G."/>
        </authorList>
    </citation>
    <scope>NUCLEOTIDE SEQUENCE [LARGE SCALE GENOMIC DNA]</scope>
    <source>
        <strain evidence="8 9">IS7</strain>
    </source>
</reference>
<dbReference type="CDD" id="cd10548">
    <property type="entry name" value="cupin_CDO"/>
    <property type="match status" value="1"/>
</dbReference>
<dbReference type="EMBL" id="JBAWTH010000105">
    <property type="protein sequence ID" value="KAL2276982.1"/>
    <property type="molecule type" value="Genomic_DNA"/>
</dbReference>
<evidence type="ECO:0000256" key="5">
    <source>
        <dbReference type="ARBA" id="ARBA00023002"/>
    </source>
</evidence>
<dbReference type="EC" id="1.13.11.20" evidence="2 7"/>
<evidence type="ECO:0000256" key="3">
    <source>
        <dbReference type="ARBA" id="ARBA00022723"/>
    </source>
</evidence>
<name>A0ABR4E3G3_9PEZI</name>
<evidence type="ECO:0000256" key="1">
    <source>
        <dbReference type="ARBA" id="ARBA00006622"/>
    </source>
</evidence>
<keyword evidence="4 7" id="KW-0223">Dioxygenase</keyword>
<dbReference type="PANTHER" id="PTHR12918">
    <property type="entry name" value="CYSTEINE DIOXYGENASE"/>
    <property type="match status" value="1"/>
</dbReference>
<evidence type="ECO:0000256" key="7">
    <source>
        <dbReference type="RuleBase" id="RU366010"/>
    </source>
</evidence>
<evidence type="ECO:0000313" key="9">
    <source>
        <dbReference type="Proteomes" id="UP001600888"/>
    </source>
</evidence>
<evidence type="ECO:0000256" key="6">
    <source>
        <dbReference type="ARBA" id="ARBA00023004"/>
    </source>
</evidence>
<dbReference type="SUPFAM" id="SSF51182">
    <property type="entry name" value="RmlC-like cupins"/>
    <property type="match status" value="1"/>
</dbReference>
<keyword evidence="9" id="KW-1185">Reference proteome</keyword>
<proteinExistence type="inferred from homology"/>
<dbReference type="Pfam" id="PF05995">
    <property type="entry name" value="CDO_I"/>
    <property type="match status" value="1"/>
</dbReference>
<protein>
    <recommendedName>
        <fullName evidence="2 7">Cysteine dioxygenase</fullName>
        <ecNumber evidence="2 7">1.13.11.20</ecNumber>
    </recommendedName>
</protein>
<dbReference type="Proteomes" id="UP001600888">
    <property type="component" value="Unassembled WGS sequence"/>
</dbReference>
<keyword evidence="5 7" id="KW-0560">Oxidoreductase</keyword>
<keyword evidence="6 7" id="KW-0408">Iron</keyword>
<dbReference type="Gene3D" id="2.60.120.10">
    <property type="entry name" value="Jelly Rolls"/>
    <property type="match status" value="1"/>
</dbReference>
<evidence type="ECO:0000313" key="8">
    <source>
        <dbReference type="EMBL" id="KAL2276982.1"/>
    </source>
</evidence>
<sequence>MAVGLSSYQPQSSIIARPQYTSHRFDDLVLALKDVLGPSSGLDSKDVDLNSIMSLMEKYDAKEEGWVPFAMAAPTIPYTRNLVDEGNGKSNLLVLVWTPGKGSPIHDHGNAHCVMKILRGSLTETRYEFPDSDRAQPMRVLSERTSKENDVAYMADELGLHKVENRGEDYAISLHLYTPPNVARSGCNTFNPITGKKSHVPKCGYYSKYKQRVEKA</sequence>
<comment type="cofactor">
    <cofactor evidence="7">
        <name>Fe cation</name>
        <dbReference type="ChEBI" id="CHEBI:24875"/>
    </cofactor>
    <text evidence="7">Binds 1 Fe cation per subunit.</text>
</comment>
<dbReference type="InterPro" id="IPR011051">
    <property type="entry name" value="RmlC_Cupin_sf"/>
</dbReference>
<dbReference type="InterPro" id="IPR014710">
    <property type="entry name" value="RmlC-like_jellyroll"/>
</dbReference>
<comment type="caution">
    <text evidence="8">The sequence shown here is derived from an EMBL/GenBank/DDBJ whole genome shotgun (WGS) entry which is preliminary data.</text>
</comment>
<comment type="catalytic activity">
    <reaction evidence="7">
        <text>L-cysteine + O2 = 3-sulfino-L-alanine + H(+)</text>
        <dbReference type="Rhea" id="RHEA:20441"/>
        <dbReference type="ChEBI" id="CHEBI:15378"/>
        <dbReference type="ChEBI" id="CHEBI:15379"/>
        <dbReference type="ChEBI" id="CHEBI:35235"/>
        <dbReference type="ChEBI" id="CHEBI:61085"/>
        <dbReference type="EC" id="1.13.11.20"/>
    </reaction>
</comment>
<keyword evidence="3 7" id="KW-0479">Metal-binding</keyword>
<gene>
    <name evidence="8" type="ORF">FJTKL_00291</name>
</gene>
<evidence type="ECO:0000256" key="4">
    <source>
        <dbReference type="ARBA" id="ARBA00022964"/>
    </source>
</evidence>
<organism evidence="8 9">
    <name type="scientific">Diaporthe vaccinii</name>
    <dbReference type="NCBI Taxonomy" id="105482"/>
    <lineage>
        <taxon>Eukaryota</taxon>
        <taxon>Fungi</taxon>
        <taxon>Dikarya</taxon>
        <taxon>Ascomycota</taxon>
        <taxon>Pezizomycotina</taxon>
        <taxon>Sordariomycetes</taxon>
        <taxon>Sordariomycetidae</taxon>
        <taxon>Diaporthales</taxon>
        <taxon>Diaporthaceae</taxon>
        <taxon>Diaporthe</taxon>
        <taxon>Diaporthe eres species complex</taxon>
    </lineage>
</organism>
<dbReference type="PANTHER" id="PTHR12918:SF1">
    <property type="entry name" value="CYSTEINE DIOXYGENASE TYPE 1"/>
    <property type="match status" value="1"/>
</dbReference>